<organism evidence="2 3">
    <name type="scientific">Moheibacter sediminis</name>
    <dbReference type="NCBI Taxonomy" id="1434700"/>
    <lineage>
        <taxon>Bacteria</taxon>
        <taxon>Pseudomonadati</taxon>
        <taxon>Bacteroidota</taxon>
        <taxon>Flavobacteriia</taxon>
        <taxon>Flavobacteriales</taxon>
        <taxon>Weeksellaceae</taxon>
        <taxon>Moheibacter</taxon>
    </lineage>
</organism>
<name>A0A1W2CM30_9FLAO</name>
<keyword evidence="3" id="KW-1185">Reference proteome</keyword>
<dbReference type="STRING" id="1434700.SAMN06296427_11115"/>
<dbReference type="OrthoDB" id="1132160at2"/>
<evidence type="ECO:0000313" key="2">
    <source>
        <dbReference type="EMBL" id="SMC85932.1"/>
    </source>
</evidence>
<dbReference type="Proteomes" id="UP000192393">
    <property type="component" value="Unassembled WGS sequence"/>
</dbReference>
<feature type="transmembrane region" description="Helical" evidence="1">
    <location>
        <begin position="7"/>
        <end position="23"/>
    </location>
</feature>
<sequence length="171" mass="20096">MLNPRFLINLLTITFLVLLQVFIFSNINFNGSICPYIYVIFILLYPPFRNRYVFLLLCFLLGFGVDIFEDTGGINAFASVTLGYLSKHIIKMVSGTKFFEIEEFRFSDFGTSQWVFYTVVMVLIHHLLIFFLEIFSFTNALDTLLKAIYSSIFTIIFIFFYLILFRKKAER</sequence>
<feature type="transmembrane region" description="Helical" evidence="1">
    <location>
        <begin position="147"/>
        <end position="165"/>
    </location>
</feature>
<feature type="transmembrane region" description="Helical" evidence="1">
    <location>
        <begin position="29"/>
        <end position="45"/>
    </location>
</feature>
<keyword evidence="1" id="KW-0812">Transmembrane</keyword>
<evidence type="ECO:0000256" key="1">
    <source>
        <dbReference type="SAM" id="Phobius"/>
    </source>
</evidence>
<dbReference type="AlphaFoldDB" id="A0A1W2CM30"/>
<feature type="transmembrane region" description="Helical" evidence="1">
    <location>
        <begin position="114"/>
        <end position="135"/>
    </location>
</feature>
<gene>
    <name evidence="2" type="ORF">SAMN06296427_11115</name>
</gene>
<evidence type="ECO:0000313" key="3">
    <source>
        <dbReference type="Proteomes" id="UP000192393"/>
    </source>
</evidence>
<keyword evidence="1" id="KW-0472">Membrane</keyword>
<proteinExistence type="predicted"/>
<accession>A0A1W2CM30</accession>
<dbReference type="RefSeq" id="WP_143736534.1">
    <property type="nucleotide sequence ID" value="NZ_FWXS01000011.1"/>
</dbReference>
<reference evidence="2 3" key="1">
    <citation type="submission" date="2017-04" db="EMBL/GenBank/DDBJ databases">
        <authorList>
            <person name="Afonso C.L."/>
            <person name="Miller P.J."/>
            <person name="Scott M.A."/>
            <person name="Spackman E."/>
            <person name="Goraichik I."/>
            <person name="Dimitrov K.M."/>
            <person name="Suarez D.L."/>
            <person name="Swayne D.E."/>
        </authorList>
    </citation>
    <scope>NUCLEOTIDE SEQUENCE [LARGE SCALE GENOMIC DNA]</scope>
    <source>
        <strain evidence="2 3">CGMCC 1.12708</strain>
    </source>
</reference>
<protein>
    <submittedName>
        <fullName evidence="2">Rod shape-determining protein MreD</fullName>
    </submittedName>
</protein>
<keyword evidence="1" id="KW-1133">Transmembrane helix</keyword>
<dbReference type="EMBL" id="FWXS01000011">
    <property type="protein sequence ID" value="SMC85932.1"/>
    <property type="molecule type" value="Genomic_DNA"/>
</dbReference>
<feature type="transmembrane region" description="Helical" evidence="1">
    <location>
        <begin position="52"/>
        <end position="68"/>
    </location>
</feature>